<evidence type="ECO:0000313" key="9">
    <source>
        <dbReference type="Proteomes" id="UP000557688"/>
    </source>
</evidence>
<dbReference type="EMBL" id="JABXXQ010000185">
    <property type="protein sequence ID" value="NVN30620.1"/>
    <property type="molecule type" value="Genomic_DNA"/>
</dbReference>
<evidence type="ECO:0000259" key="6">
    <source>
        <dbReference type="Pfam" id="PF17763"/>
    </source>
</evidence>
<dbReference type="InterPro" id="IPR040919">
    <property type="entry name" value="Asparaginase_C"/>
</dbReference>
<reference evidence="8 10" key="1">
    <citation type="submission" date="2020-06" db="EMBL/GenBank/DDBJ databases">
        <title>Description of novel acetic acid bacteria.</title>
        <authorList>
            <person name="Sombolestani A."/>
        </authorList>
    </citation>
    <scope>NUCLEOTIDE SEQUENCE [LARGE SCALE GENOMIC DNA]</scope>
    <source>
        <strain evidence="8 10">LMG 26838</strain>
    </source>
</reference>
<dbReference type="RefSeq" id="WP_176624301.1">
    <property type="nucleotide sequence ID" value="NZ_JABXXQ010000185.1"/>
</dbReference>
<dbReference type="GO" id="GO:0006528">
    <property type="term" value="P:asparagine metabolic process"/>
    <property type="evidence" value="ECO:0007669"/>
    <property type="project" value="InterPro"/>
</dbReference>
<dbReference type="FunFam" id="3.40.50.1170:FF:000001">
    <property type="entry name" value="L-asparaginase 2"/>
    <property type="match status" value="1"/>
</dbReference>
<dbReference type="InterPro" id="IPR036152">
    <property type="entry name" value="Asp/glu_Ase-like_sf"/>
</dbReference>
<dbReference type="PROSITE" id="PS00144">
    <property type="entry name" value="ASN_GLN_ASE_1"/>
    <property type="match status" value="1"/>
</dbReference>
<dbReference type="Proteomes" id="UP000557688">
    <property type="component" value="Unassembled WGS sequence"/>
</dbReference>
<dbReference type="InterPro" id="IPR020827">
    <property type="entry name" value="Asparaginase/glutaminase_AS1"/>
</dbReference>
<dbReference type="PIRSF" id="PIRSF500176">
    <property type="entry name" value="L_ASNase"/>
    <property type="match status" value="1"/>
</dbReference>
<keyword evidence="9" id="KW-1185">Reference proteome</keyword>
<organism evidence="7 9">
    <name type="scientific">Endobacter medicaginis</name>
    <dbReference type="NCBI Taxonomy" id="1181271"/>
    <lineage>
        <taxon>Bacteria</taxon>
        <taxon>Pseudomonadati</taxon>
        <taxon>Pseudomonadota</taxon>
        <taxon>Alphaproteobacteria</taxon>
        <taxon>Acetobacterales</taxon>
        <taxon>Acetobacteraceae</taxon>
        <taxon>Endobacter</taxon>
    </lineage>
</organism>
<dbReference type="PROSITE" id="PS51732">
    <property type="entry name" value="ASN_GLN_ASE_3"/>
    <property type="match status" value="1"/>
</dbReference>
<dbReference type="Proteomes" id="UP000565205">
    <property type="component" value="Unassembled WGS sequence"/>
</dbReference>
<dbReference type="InterPro" id="IPR027473">
    <property type="entry name" value="L-asparaginase_C"/>
</dbReference>
<dbReference type="Gene3D" id="3.40.50.1170">
    <property type="entry name" value="L-asparaginase, N-terminal domain"/>
    <property type="match status" value="1"/>
</dbReference>
<dbReference type="PRINTS" id="PR00139">
    <property type="entry name" value="ASNGLNASE"/>
</dbReference>
<evidence type="ECO:0000256" key="1">
    <source>
        <dbReference type="ARBA" id="ARBA00010518"/>
    </source>
</evidence>
<evidence type="ECO:0000313" key="7">
    <source>
        <dbReference type="EMBL" id="MBB3174737.1"/>
    </source>
</evidence>
<dbReference type="SFLD" id="SFLDS00057">
    <property type="entry name" value="Glutaminase/Asparaginase"/>
    <property type="match status" value="1"/>
</dbReference>
<evidence type="ECO:0000256" key="2">
    <source>
        <dbReference type="ARBA" id="ARBA00022801"/>
    </source>
</evidence>
<dbReference type="Pfam" id="PF17763">
    <property type="entry name" value="Asparaginase_C"/>
    <property type="match status" value="1"/>
</dbReference>
<sequence>MTAIAIIGTGGTIASEAHDPLDVLGYDERGRKLAADELVARLPESARSGLELHVLPFTPVGSEKIGPDTWRELARMIRVAAAARPELAGFVILHGTSTLEETAWYLNLVLEVSQTVVLTGAQRPASAVGADGPANLHAALRVAASPEARHSGVLVVLNDEIHSAREVSKTSTYRLNAFTSPEAGPLGVVDGDRVVMQRRPLRPHARASPFAGFDGALPRVDIAYAYAGADGVAVRAFAAAGARGIVSAGLVPGLVTPEEEAALHEARARGIAIVQGVRGAGGRVAPRPALDEAGFIAAGSLNPQKARILLMLALAAGVEAEWCFATL</sequence>
<comment type="similarity">
    <text evidence="1">Belongs to the asparaginase 1 family.</text>
</comment>
<name>A0A839UY30_9PROT</name>
<proteinExistence type="inferred from homology"/>
<dbReference type="PANTHER" id="PTHR11707">
    <property type="entry name" value="L-ASPARAGINASE"/>
    <property type="match status" value="1"/>
</dbReference>
<gene>
    <name evidence="7" type="ORF">FHR90_002583</name>
    <name evidence="8" type="ORF">HUK83_09795</name>
</gene>
<dbReference type="PIRSF" id="PIRSF001220">
    <property type="entry name" value="L-ASNase_gatD"/>
    <property type="match status" value="1"/>
</dbReference>
<protein>
    <submittedName>
        <fullName evidence="7 8">Asparaginase</fullName>
        <ecNumber evidence="7">3.5.1.1</ecNumber>
    </submittedName>
</protein>
<evidence type="ECO:0000256" key="4">
    <source>
        <dbReference type="PROSITE-ProRule" id="PRU10099"/>
    </source>
</evidence>
<dbReference type="GO" id="GO:0004067">
    <property type="term" value="F:asparaginase activity"/>
    <property type="evidence" value="ECO:0007669"/>
    <property type="project" value="UniProtKB-UniRule"/>
</dbReference>
<dbReference type="EC" id="3.5.1.1" evidence="7"/>
<dbReference type="InterPro" id="IPR004550">
    <property type="entry name" value="AsnASE_II"/>
</dbReference>
<evidence type="ECO:0000256" key="3">
    <source>
        <dbReference type="PIRSR" id="PIRSR001220-1"/>
    </source>
</evidence>
<evidence type="ECO:0000313" key="10">
    <source>
        <dbReference type="Proteomes" id="UP000565205"/>
    </source>
</evidence>
<dbReference type="EMBL" id="JACHXV010000010">
    <property type="protein sequence ID" value="MBB3174737.1"/>
    <property type="molecule type" value="Genomic_DNA"/>
</dbReference>
<dbReference type="AlphaFoldDB" id="A0A839UY30"/>
<dbReference type="SMART" id="SM00870">
    <property type="entry name" value="Asparaginase"/>
    <property type="match status" value="1"/>
</dbReference>
<dbReference type="InterPro" id="IPR006034">
    <property type="entry name" value="Asparaginase/glutaminase-like"/>
</dbReference>
<feature type="active site" description="O-isoaspartyl threonine intermediate" evidence="3">
    <location>
        <position position="12"/>
    </location>
</feature>
<feature type="domain" description="L-asparaginase N-terminal" evidence="5">
    <location>
        <begin position="4"/>
        <end position="200"/>
    </location>
</feature>
<dbReference type="SUPFAM" id="SSF53774">
    <property type="entry name" value="Glutaminase/Asparaginase"/>
    <property type="match status" value="1"/>
</dbReference>
<evidence type="ECO:0000313" key="8">
    <source>
        <dbReference type="EMBL" id="NVN30620.1"/>
    </source>
</evidence>
<feature type="domain" description="Asparaginase/glutaminase C-terminal" evidence="6">
    <location>
        <begin position="219"/>
        <end position="319"/>
    </location>
</feature>
<keyword evidence="2 7" id="KW-0378">Hydrolase</keyword>
<dbReference type="PANTHER" id="PTHR11707:SF28">
    <property type="entry name" value="60 KDA LYSOPHOSPHOLIPASE"/>
    <property type="match status" value="1"/>
</dbReference>
<dbReference type="Gene3D" id="3.40.50.40">
    <property type="match status" value="1"/>
</dbReference>
<dbReference type="InterPro" id="IPR027474">
    <property type="entry name" value="L-asparaginase_N"/>
</dbReference>
<accession>A0A839UY30</accession>
<reference evidence="7 9" key="2">
    <citation type="submission" date="2020-08" db="EMBL/GenBank/DDBJ databases">
        <title>Genomic Encyclopedia of Type Strains, Phase III (KMG-III): the genomes of soil and plant-associated and newly described type strains.</title>
        <authorList>
            <person name="Whitman W."/>
        </authorList>
    </citation>
    <scope>NUCLEOTIDE SEQUENCE [LARGE SCALE GENOMIC DNA]</scope>
    <source>
        <strain evidence="7 9">CECT 8088</strain>
    </source>
</reference>
<comment type="caution">
    <text evidence="7">The sequence shown here is derived from an EMBL/GenBank/DDBJ whole genome shotgun (WGS) entry which is preliminary data.</text>
</comment>
<evidence type="ECO:0000259" key="5">
    <source>
        <dbReference type="Pfam" id="PF00710"/>
    </source>
</evidence>
<dbReference type="CDD" id="cd08964">
    <property type="entry name" value="L-asparaginase_II"/>
    <property type="match status" value="1"/>
</dbReference>
<dbReference type="InterPro" id="IPR037152">
    <property type="entry name" value="L-asparaginase_N_sf"/>
</dbReference>
<feature type="active site" evidence="4">
    <location>
        <position position="12"/>
    </location>
</feature>
<dbReference type="Pfam" id="PF00710">
    <property type="entry name" value="Asparaginase"/>
    <property type="match status" value="1"/>
</dbReference>